<dbReference type="AlphaFoldDB" id="A0A9D3MD83"/>
<accession>A0A9D3MD83</accession>
<dbReference type="EMBL" id="JAFIRN010000008">
    <property type="protein sequence ID" value="KAG5843563.1"/>
    <property type="molecule type" value="Genomic_DNA"/>
</dbReference>
<proteinExistence type="predicted"/>
<organism evidence="2 3">
    <name type="scientific">Anguilla anguilla</name>
    <name type="common">European freshwater eel</name>
    <name type="synonym">Muraena anguilla</name>
    <dbReference type="NCBI Taxonomy" id="7936"/>
    <lineage>
        <taxon>Eukaryota</taxon>
        <taxon>Metazoa</taxon>
        <taxon>Chordata</taxon>
        <taxon>Craniata</taxon>
        <taxon>Vertebrata</taxon>
        <taxon>Euteleostomi</taxon>
        <taxon>Actinopterygii</taxon>
        <taxon>Neopterygii</taxon>
        <taxon>Teleostei</taxon>
        <taxon>Anguilliformes</taxon>
        <taxon>Anguillidae</taxon>
        <taxon>Anguilla</taxon>
    </lineage>
</organism>
<comment type="caution">
    <text evidence="2">The sequence shown here is derived from an EMBL/GenBank/DDBJ whole genome shotgun (WGS) entry which is preliminary data.</text>
</comment>
<sequence>MKRSSLDRTDGFWYAFPEVHGAWESEDRVAERFSGGAGQELIQMAPAWKSTVEPQRSGLVSNPNQHETRSSIRICTS</sequence>
<name>A0A9D3MD83_ANGAN</name>
<evidence type="ECO:0000313" key="3">
    <source>
        <dbReference type="Proteomes" id="UP001044222"/>
    </source>
</evidence>
<gene>
    <name evidence="2" type="ORF">ANANG_G00152230</name>
</gene>
<reference evidence="2" key="1">
    <citation type="submission" date="2021-01" db="EMBL/GenBank/DDBJ databases">
        <title>A chromosome-scale assembly of European eel, Anguilla anguilla.</title>
        <authorList>
            <person name="Henkel C."/>
            <person name="Jong-Raadsen S.A."/>
            <person name="Dufour S."/>
            <person name="Weltzien F.-A."/>
            <person name="Palstra A.P."/>
            <person name="Pelster B."/>
            <person name="Spaink H.P."/>
            <person name="Van Den Thillart G.E."/>
            <person name="Jansen H."/>
            <person name="Zahm M."/>
            <person name="Klopp C."/>
            <person name="Cedric C."/>
            <person name="Louis A."/>
            <person name="Berthelot C."/>
            <person name="Parey E."/>
            <person name="Roest Crollius H."/>
            <person name="Montfort J."/>
            <person name="Robinson-Rechavi M."/>
            <person name="Bucao C."/>
            <person name="Bouchez O."/>
            <person name="Gislard M."/>
            <person name="Lluch J."/>
            <person name="Milhes M."/>
            <person name="Lampietro C."/>
            <person name="Lopez Roques C."/>
            <person name="Donnadieu C."/>
            <person name="Braasch I."/>
            <person name="Desvignes T."/>
            <person name="Postlethwait J."/>
            <person name="Bobe J."/>
            <person name="Guiguen Y."/>
            <person name="Dirks R."/>
        </authorList>
    </citation>
    <scope>NUCLEOTIDE SEQUENCE</scope>
    <source>
        <strain evidence="2">Tag_6206</strain>
        <tissue evidence="2">Liver</tissue>
    </source>
</reference>
<feature type="region of interest" description="Disordered" evidence="1">
    <location>
        <begin position="53"/>
        <end position="77"/>
    </location>
</feature>
<protein>
    <submittedName>
        <fullName evidence="2">Uncharacterized protein</fullName>
    </submittedName>
</protein>
<dbReference type="Proteomes" id="UP001044222">
    <property type="component" value="Chromosome 8"/>
</dbReference>
<evidence type="ECO:0000313" key="2">
    <source>
        <dbReference type="EMBL" id="KAG5843563.1"/>
    </source>
</evidence>
<evidence type="ECO:0000256" key="1">
    <source>
        <dbReference type="SAM" id="MobiDB-lite"/>
    </source>
</evidence>
<keyword evidence="3" id="KW-1185">Reference proteome</keyword>